<dbReference type="SUPFAM" id="SSF49452">
    <property type="entry name" value="Starch-binding domain-like"/>
    <property type="match status" value="1"/>
</dbReference>
<feature type="signal peptide" evidence="1">
    <location>
        <begin position="1"/>
        <end position="15"/>
    </location>
</feature>
<dbReference type="GO" id="GO:0004180">
    <property type="term" value="F:carboxypeptidase activity"/>
    <property type="evidence" value="ECO:0007669"/>
    <property type="project" value="UniProtKB-KW"/>
</dbReference>
<evidence type="ECO:0000256" key="1">
    <source>
        <dbReference type="SAM" id="SignalP"/>
    </source>
</evidence>
<keyword evidence="2" id="KW-0378">Hydrolase</keyword>
<comment type="caution">
    <text evidence="2">The sequence shown here is derived from an EMBL/GenBank/DDBJ whole genome shotgun (WGS) entry which is preliminary data.</text>
</comment>
<reference evidence="2 3" key="1">
    <citation type="submission" date="2019-06" db="EMBL/GenBank/DDBJ databases">
        <title>Sequencing the genomes of 1000 actinobacteria strains.</title>
        <authorList>
            <person name="Klenk H.-P."/>
        </authorList>
    </citation>
    <scope>NUCLEOTIDE SEQUENCE [LARGE SCALE GENOMIC DNA]</scope>
    <source>
        <strain evidence="2 3">DSM 26477</strain>
    </source>
</reference>
<keyword evidence="3" id="KW-1185">Reference proteome</keyword>
<dbReference type="EMBL" id="VFOM01000001">
    <property type="protein sequence ID" value="TQL47342.1"/>
    <property type="molecule type" value="Genomic_DNA"/>
</dbReference>
<dbReference type="Gene3D" id="2.60.40.1120">
    <property type="entry name" value="Carboxypeptidase-like, regulatory domain"/>
    <property type="match status" value="1"/>
</dbReference>
<dbReference type="InterPro" id="IPR013784">
    <property type="entry name" value="Carb-bd-like_fold"/>
</dbReference>
<keyword evidence="2" id="KW-0121">Carboxypeptidase</keyword>
<proteinExistence type="predicted"/>
<keyword evidence="1" id="KW-0732">Signal</keyword>
<dbReference type="AlphaFoldDB" id="A0A542YGY3"/>
<dbReference type="GO" id="GO:0030246">
    <property type="term" value="F:carbohydrate binding"/>
    <property type="evidence" value="ECO:0007669"/>
    <property type="project" value="InterPro"/>
</dbReference>
<sequence length="140" mass="13947">MMSALALVGAAPAVAAGERYVIAGTVNTPDGTGAFVPLDGVEASVSFTEPGSSGSRYSTTSVADGTFEFTSVGNSFPAGGYTVEFALEGYCTVSVPAVIVDQNVTLAPVTLFPLMVPGTVTISGDPVVGTVLTASTSACR</sequence>
<accession>A0A542YGY3</accession>
<keyword evidence="2" id="KW-0645">Protease</keyword>
<evidence type="ECO:0000313" key="2">
    <source>
        <dbReference type="EMBL" id="TQL47342.1"/>
    </source>
</evidence>
<name>A0A542YGY3_9MICO</name>
<feature type="chain" id="PRO_5039191326" evidence="1">
    <location>
        <begin position="16"/>
        <end position="140"/>
    </location>
</feature>
<protein>
    <submittedName>
        <fullName evidence="2">Carboxypeptidase family protein</fullName>
    </submittedName>
</protein>
<dbReference type="Proteomes" id="UP000317998">
    <property type="component" value="Unassembled WGS sequence"/>
</dbReference>
<evidence type="ECO:0000313" key="3">
    <source>
        <dbReference type="Proteomes" id="UP000317998"/>
    </source>
</evidence>
<organism evidence="2 3">
    <name type="scientific">Homoserinimonas aerilata</name>
    <dbReference type="NCBI Taxonomy" id="1162970"/>
    <lineage>
        <taxon>Bacteria</taxon>
        <taxon>Bacillati</taxon>
        <taxon>Actinomycetota</taxon>
        <taxon>Actinomycetes</taxon>
        <taxon>Micrococcales</taxon>
        <taxon>Microbacteriaceae</taxon>
        <taxon>Homoserinimonas</taxon>
    </lineage>
</organism>
<gene>
    <name evidence="2" type="ORF">FB562_0398</name>
</gene>